<organism evidence="2">
    <name type="scientific">marine metagenome</name>
    <dbReference type="NCBI Taxonomy" id="408172"/>
    <lineage>
        <taxon>unclassified sequences</taxon>
        <taxon>metagenomes</taxon>
        <taxon>ecological metagenomes</taxon>
    </lineage>
</organism>
<dbReference type="AlphaFoldDB" id="A0A382UCJ6"/>
<reference evidence="2" key="1">
    <citation type="submission" date="2018-05" db="EMBL/GenBank/DDBJ databases">
        <authorList>
            <person name="Lanie J.A."/>
            <person name="Ng W.-L."/>
            <person name="Kazmierczak K.M."/>
            <person name="Andrzejewski T.M."/>
            <person name="Davidsen T.M."/>
            <person name="Wayne K.J."/>
            <person name="Tettelin H."/>
            <person name="Glass J.I."/>
            <person name="Rusch D."/>
            <person name="Podicherti R."/>
            <person name="Tsui H.-C.T."/>
            <person name="Winkler M.E."/>
        </authorList>
    </citation>
    <scope>NUCLEOTIDE SEQUENCE</scope>
</reference>
<name>A0A382UCJ6_9ZZZZ</name>
<protein>
    <submittedName>
        <fullName evidence="2">Uncharacterized protein</fullName>
    </submittedName>
</protein>
<feature type="region of interest" description="Disordered" evidence="1">
    <location>
        <begin position="1"/>
        <end position="27"/>
    </location>
</feature>
<evidence type="ECO:0000256" key="1">
    <source>
        <dbReference type="SAM" id="MobiDB-lite"/>
    </source>
</evidence>
<feature type="compositionally biased region" description="Basic and acidic residues" evidence="1">
    <location>
        <begin position="1"/>
        <end position="15"/>
    </location>
</feature>
<dbReference type="EMBL" id="UINC01143090">
    <property type="protein sequence ID" value="SVD31812.1"/>
    <property type="molecule type" value="Genomic_DNA"/>
</dbReference>
<sequence length="73" mass="8478">MRTVKVDQRRPLTEHDTEEQTLGCRHSNPNTCRNNSTRNKCAFVRDDNICLLPPRSWKKLLKELQEVAQQAGT</sequence>
<gene>
    <name evidence="2" type="ORF">METZ01_LOCUS384666</name>
</gene>
<proteinExistence type="predicted"/>
<evidence type="ECO:0000313" key="2">
    <source>
        <dbReference type="EMBL" id="SVD31812.1"/>
    </source>
</evidence>
<accession>A0A382UCJ6</accession>